<dbReference type="AlphaFoldDB" id="A0A4Q7P3Q5"/>
<feature type="signal peptide" evidence="1">
    <location>
        <begin position="1"/>
        <end position="20"/>
    </location>
</feature>
<dbReference type="InterPro" id="IPR050490">
    <property type="entry name" value="Bact_solute-bd_prot1"/>
</dbReference>
<accession>A0A4Q7P3Q5</accession>
<organism evidence="2 3">
    <name type="scientific">Cuneatibacter caecimuris</name>
    <dbReference type="NCBI Taxonomy" id="1796618"/>
    <lineage>
        <taxon>Bacteria</taxon>
        <taxon>Bacillati</taxon>
        <taxon>Bacillota</taxon>
        <taxon>Clostridia</taxon>
        <taxon>Lachnospirales</taxon>
        <taxon>Lachnospiraceae</taxon>
        <taxon>Cuneatibacter</taxon>
    </lineage>
</organism>
<reference evidence="2 3" key="1">
    <citation type="submission" date="2019-02" db="EMBL/GenBank/DDBJ databases">
        <title>Genomic Encyclopedia of Type Strains, Phase IV (KMG-IV): sequencing the most valuable type-strain genomes for metagenomic binning, comparative biology and taxonomic classification.</title>
        <authorList>
            <person name="Goeker M."/>
        </authorList>
    </citation>
    <scope>NUCLEOTIDE SEQUENCE [LARGE SCALE GENOMIC DNA]</scope>
    <source>
        <strain evidence="2 3">DSM 29486</strain>
    </source>
</reference>
<sequence length="446" mass="49960">MRKRAWSIFCAAALTMVSLAGCGGNGGNEETKGTENPVTETGNEKEEITLRFSWWGSDNRHEATIKAIDRYMELNPGISIEYEYMGFDTYYEKLLTQLSGGTQPDICSIDHKWIGDLINQDKPFLNINELTDIIDLSKFDQEFVQNFCGREDYLIGVPCGMTARGALYNVEFFEKYGLSSEKDWTWEDLLEAGEKVNQQDPDAHLLFLTNDVLVYLTRDLIKQKYGENMINDNYELVCTEEDLKECMEMVKKLVDTGTMPSFEQTVLYENVFADQVPAWLEGKWGMTVLVNSNLPSVVAASPFEVKTLRLFSSEGGKDSAITIAPTMMLGIPKACKHPEEAAKFINWFVNDPEAVEITGDTRGVPANEEAKESLAKKGLISEEVSAMLTQALEVTVSPENTPTLNAEVAEAISEYSHQVGYGQMMPEEAAKGLYEDLTRLLKKIKP</sequence>
<dbReference type="RefSeq" id="WP_130435575.1">
    <property type="nucleotide sequence ID" value="NZ_SGXF01000004.1"/>
</dbReference>
<dbReference type="OrthoDB" id="9764112at2"/>
<dbReference type="EMBL" id="SGXF01000004">
    <property type="protein sequence ID" value="RZS94465.1"/>
    <property type="molecule type" value="Genomic_DNA"/>
</dbReference>
<dbReference type="Pfam" id="PF01547">
    <property type="entry name" value="SBP_bac_1"/>
    <property type="match status" value="1"/>
</dbReference>
<feature type="chain" id="PRO_5038643986" evidence="1">
    <location>
        <begin position="21"/>
        <end position="446"/>
    </location>
</feature>
<dbReference type="PANTHER" id="PTHR43649">
    <property type="entry name" value="ARABINOSE-BINDING PROTEIN-RELATED"/>
    <property type="match status" value="1"/>
</dbReference>
<evidence type="ECO:0000313" key="2">
    <source>
        <dbReference type="EMBL" id="RZS94465.1"/>
    </source>
</evidence>
<dbReference type="Gene3D" id="3.40.190.10">
    <property type="entry name" value="Periplasmic binding protein-like II"/>
    <property type="match status" value="2"/>
</dbReference>
<evidence type="ECO:0000313" key="3">
    <source>
        <dbReference type="Proteomes" id="UP000292927"/>
    </source>
</evidence>
<comment type="caution">
    <text evidence="2">The sequence shown here is derived from an EMBL/GenBank/DDBJ whole genome shotgun (WGS) entry which is preliminary data.</text>
</comment>
<protein>
    <submittedName>
        <fullName evidence="2">Oligogalacturonide transport system substrate-binding protein</fullName>
    </submittedName>
</protein>
<dbReference type="PANTHER" id="PTHR43649:SF11">
    <property type="entry name" value="ABC TRANSPORTER SUBSTRATE-BINDING PROTEIN YESO-RELATED"/>
    <property type="match status" value="1"/>
</dbReference>
<keyword evidence="3" id="KW-1185">Reference proteome</keyword>
<dbReference type="Proteomes" id="UP000292927">
    <property type="component" value="Unassembled WGS sequence"/>
</dbReference>
<keyword evidence="1" id="KW-0732">Signal</keyword>
<evidence type="ECO:0000256" key="1">
    <source>
        <dbReference type="SAM" id="SignalP"/>
    </source>
</evidence>
<dbReference type="PROSITE" id="PS51257">
    <property type="entry name" value="PROKAR_LIPOPROTEIN"/>
    <property type="match status" value="1"/>
</dbReference>
<name>A0A4Q7P3Q5_9FIRM</name>
<proteinExistence type="predicted"/>
<gene>
    <name evidence="2" type="ORF">EV209_2308</name>
</gene>
<dbReference type="InterPro" id="IPR006059">
    <property type="entry name" value="SBP"/>
</dbReference>
<dbReference type="SUPFAM" id="SSF53850">
    <property type="entry name" value="Periplasmic binding protein-like II"/>
    <property type="match status" value="1"/>
</dbReference>